<proteinExistence type="predicted"/>
<dbReference type="AlphaFoldDB" id="A0A5N5LDE0"/>
<reference evidence="3" key="1">
    <citation type="journal article" date="2019" name="Gigascience">
        <title>De novo genome assembly of the endangered Acer yangbiense, a plant species with extremely small populations endemic to Yunnan Province, China.</title>
        <authorList>
            <person name="Yang J."/>
            <person name="Wariss H.M."/>
            <person name="Tao L."/>
            <person name="Zhang R."/>
            <person name="Yun Q."/>
            <person name="Hollingsworth P."/>
            <person name="Dao Z."/>
            <person name="Luo G."/>
            <person name="Guo H."/>
            <person name="Ma Y."/>
            <person name="Sun W."/>
        </authorList>
    </citation>
    <scope>NUCLEOTIDE SEQUENCE [LARGE SCALE GENOMIC DNA]</scope>
    <source>
        <strain evidence="3">cv. br00</strain>
    </source>
</reference>
<name>A0A5N5LDE0_9ROSI</name>
<keyword evidence="3" id="KW-1185">Reference proteome</keyword>
<organism evidence="2 3">
    <name type="scientific">Salix brachista</name>
    <dbReference type="NCBI Taxonomy" id="2182728"/>
    <lineage>
        <taxon>Eukaryota</taxon>
        <taxon>Viridiplantae</taxon>
        <taxon>Streptophyta</taxon>
        <taxon>Embryophyta</taxon>
        <taxon>Tracheophyta</taxon>
        <taxon>Spermatophyta</taxon>
        <taxon>Magnoliopsida</taxon>
        <taxon>eudicotyledons</taxon>
        <taxon>Gunneridae</taxon>
        <taxon>Pentapetalae</taxon>
        <taxon>rosids</taxon>
        <taxon>fabids</taxon>
        <taxon>Malpighiales</taxon>
        <taxon>Salicaceae</taxon>
        <taxon>Saliceae</taxon>
        <taxon>Salix</taxon>
    </lineage>
</organism>
<evidence type="ECO:0000313" key="3">
    <source>
        <dbReference type="Proteomes" id="UP000326939"/>
    </source>
</evidence>
<comment type="caution">
    <text evidence="2">The sequence shown here is derived from an EMBL/GenBank/DDBJ whole genome shotgun (WGS) entry which is preliminary data.</text>
</comment>
<evidence type="ECO:0000256" key="1">
    <source>
        <dbReference type="SAM" id="MobiDB-lite"/>
    </source>
</evidence>
<evidence type="ECO:0000313" key="2">
    <source>
        <dbReference type="EMBL" id="KAB5540755.1"/>
    </source>
</evidence>
<gene>
    <name evidence="2" type="ORF">DKX38_013729</name>
</gene>
<accession>A0A5N5LDE0</accession>
<sequence length="127" mass="14040">MTVPNPKSETCKKDMQAEGTWKDSRMTVSLAKRVGSGGGDAIKLRANPSEQNVVATGLDIPHRLMLSLTCPPLYLSSSFPSRAGRSDRFQRGGVRLSHSSAEVRDRKPTEQKGLQLLFLYSKYGSKW</sequence>
<dbReference type="Proteomes" id="UP000326939">
    <property type="component" value="Chromosome 9"/>
</dbReference>
<feature type="region of interest" description="Disordered" evidence="1">
    <location>
        <begin position="81"/>
        <end position="108"/>
    </location>
</feature>
<dbReference type="EMBL" id="VDCV01000009">
    <property type="protein sequence ID" value="KAB5540755.1"/>
    <property type="molecule type" value="Genomic_DNA"/>
</dbReference>
<protein>
    <submittedName>
        <fullName evidence="2">Uncharacterized protein</fullName>
    </submittedName>
</protein>